<accession>A0AAV7J9L4</accession>
<proteinExistence type="predicted"/>
<organism evidence="1 2">
    <name type="scientific">Cotesia glomerata</name>
    <name type="common">Lepidopteran parasitic wasp</name>
    <name type="synonym">Apanteles glomeratus</name>
    <dbReference type="NCBI Taxonomy" id="32391"/>
    <lineage>
        <taxon>Eukaryota</taxon>
        <taxon>Metazoa</taxon>
        <taxon>Ecdysozoa</taxon>
        <taxon>Arthropoda</taxon>
        <taxon>Hexapoda</taxon>
        <taxon>Insecta</taxon>
        <taxon>Pterygota</taxon>
        <taxon>Neoptera</taxon>
        <taxon>Endopterygota</taxon>
        <taxon>Hymenoptera</taxon>
        <taxon>Apocrita</taxon>
        <taxon>Ichneumonoidea</taxon>
        <taxon>Braconidae</taxon>
        <taxon>Microgastrinae</taxon>
        <taxon>Cotesia</taxon>
    </lineage>
</organism>
<gene>
    <name evidence="1" type="ORF">KQX54_013614</name>
</gene>
<keyword evidence="2" id="KW-1185">Reference proteome</keyword>
<comment type="caution">
    <text evidence="1">The sequence shown here is derived from an EMBL/GenBank/DDBJ whole genome shotgun (WGS) entry which is preliminary data.</text>
</comment>
<dbReference type="AlphaFoldDB" id="A0AAV7J9L4"/>
<dbReference type="Proteomes" id="UP000826195">
    <property type="component" value="Unassembled WGS sequence"/>
</dbReference>
<reference evidence="1 2" key="1">
    <citation type="journal article" date="2021" name="J. Hered.">
        <title>A chromosome-level genome assembly of the parasitoid wasp, Cotesia glomerata (Hymenoptera: Braconidae).</title>
        <authorList>
            <person name="Pinto B.J."/>
            <person name="Weis J.J."/>
            <person name="Gamble T."/>
            <person name="Ode P.J."/>
            <person name="Paul R."/>
            <person name="Zaspel J.M."/>
        </authorList>
    </citation>
    <scope>NUCLEOTIDE SEQUENCE [LARGE SCALE GENOMIC DNA]</scope>
    <source>
        <strain evidence="1">CgM1</strain>
    </source>
</reference>
<name>A0AAV7J9L4_COTGL</name>
<dbReference type="EMBL" id="JAHXZJ010000001">
    <property type="protein sequence ID" value="KAH0567774.1"/>
    <property type="molecule type" value="Genomic_DNA"/>
</dbReference>
<evidence type="ECO:0000313" key="2">
    <source>
        <dbReference type="Proteomes" id="UP000826195"/>
    </source>
</evidence>
<evidence type="ECO:0000313" key="1">
    <source>
        <dbReference type="EMBL" id="KAH0567774.1"/>
    </source>
</evidence>
<sequence length="109" mass="12404">MLTAQQLEFIRDLINILRLLEIITKEISEDYVTASKIIPIVSCLTGTHNTMKTSTNIGVKSRTLIMDDIQSQQQLPKNNSEEFDAIEGTDLEKGIWDFHKLLVKKQLST</sequence>
<protein>
    <submittedName>
        <fullName evidence="1">Uncharacterized protein</fullName>
    </submittedName>
</protein>